<organism evidence="2 3">
    <name type="scientific">Phialemonium thermophilum</name>
    <dbReference type="NCBI Taxonomy" id="223376"/>
    <lineage>
        <taxon>Eukaryota</taxon>
        <taxon>Fungi</taxon>
        <taxon>Dikarya</taxon>
        <taxon>Ascomycota</taxon>
        <taxon>Pezizomycotina</taxon>
        <taxon>Sordariomycetes</taxon>
        <taxon>Sordariomycetidae</taxon>
        <taxon>Cephalothecales</taxon>
        <taxon>Cephalothecaceae</taxon>
        <taxon>Phialemonium</taxon>
    </lineage>
</organism>
<reference evidence="2 3" key="1">
    <citation type="journal article" date="2024" name="Commun. Biol.">
        <title>Comparative genomic analysis of thermophilic fungi reveals convergent evolutionary adaptations and gene losses.</title>
        <authorList>
            <person name="Steindorff A.S."/>
            <person name="Aguilar-Pontes M.V."/>
            <person name="Robinson A.J."/>
            <person name="Andreopoulos B."/>
            <person name="LaButti K."/>
            <person name="Kuo A."/>
            <person name="Mondo S."/>
            <person name="Riley R."/>
            <person name="Otillar R."/>
            <person name="Haridas S."/>
            <person name="Lipzen A."/>
            <person name="Grimwood J."/>
            <person name="Schmutz J."/>
            <person name="Clum A."/>
            <person name="Reid I.D."/>
            <person name="Moisan M.C."/>
            <person name="Butler G."/>
            <person name="Nguyen T.T.M."/>
            <person name="Dewar K."/>
            <person name="Conant G."/>
            <person name="Drula E."/>
            <person name="Henrissat B."/>
            <person name="Hansel C."/>
            <person name="Singer S."/>
            <person name="Hutchinson M.I."/>
            <person name="de Vries R.P."/>
            <person name="Natvig D.O."/>
            <person name="Powell A.J."/>
            <person name="Tsang A."/>
            <person name="Grigoriev I.V."/>
        </authorList>
    </citation>
    <scope>NUCLEOTIDE SEQUENCE [LARGE SCALE GENOMIC DNA]</scope>
    <source>
        <strain evidence="2 3">ATCC 24622</strain>
    </source>
</reference>
<dbReference type="EMBL" id="JAZHXJ010000012">
    <property type="protein sequence ID" value="KAL1882765.1"/>
    <property type="molecule type" value="Genomic_DNA"/>
</dbReference>
<evidence type="ECO:0000256" key="1">
    <source>
        <dbReference type="SAM" id="MobiDB-lite"/>
    </source>
</evidence>
<evidence type="ECO:0000313" key="2">
    <source>
        <dbReference type="EMBL" id="KAL1882765.1"/>
    </source>
</evidence>
<proteinExistence type="predicted"/>
<keyword evidence="3" id="KW-1185">Reference proteome</keyword>
<evidence type="ECO:0000313" key="3">
    <source>
        <dbReference type="Proteomes" id="UP001586593"/>
    </source>
</evidence>
<feature type="region of interest" description="Disordered" evidence="1">
    <location>
        <begin position="1"/>
        <end position="48"/>
    </location>
</feature>
<comment type="caution">
    <text evidence="2">The sequence shown here is derived from an EMBL/GenBank/DDBJ whole genome shotgun (WGS) entry which is preliminary data.</text>
</comment>
<protein>
    <submittedName>
        <fullName evidence="2">Uncharacterized protein</fullName>
    </submittedName>
</protein>
<gene>
    <name evidence="2" type="ORF">VTK73DRAFT_890</name>
</gene>
<sequence length="895" mass="97858">MEQETRKVPSSTFESIPVTSTSSIPGPFGSASTPTLRFPKPQGSQHLANWISDSAPDISLTSMADDTAMGESAYELINSTDGESQDDPMTESISSLAYSRTDDVHSLAGSDAGPHSDTDDEAGPHSSSSSIRYADPELELLSKPPPTSPFRFSALPGHMSSSSQSIEFKEGTVFLGKISVKHTIREFGEAETAVLADNMQIPDPPHRLLATIRQTMSLNCLSTREPLRVMYTGSPAARMDIIYKISSAICASRLDDGSRVTPNEGTEGLFNIFPISEFGSSKTPDVHLLESSGHQIRVEDCSLADEIIIEGSSFPGDTVYSITIDGDKTYKSLFSPSGSMIQPKWATLPHIAIFFCTESDDERMKMTRNYAWEFMNRHSVPCIFISDRQSFSGPPVWHWRNFLSEHAVHLCLESREPAGHGVCLRLPIDLASFLNIDARQMNRNLAYLTGLADTSDLANSAETVTPGSGILAKERFGVPSICSRNFYRTARRAFSDCIQTNSWVGPLLLLIISGFTATILATLSFKESPLPSSRSQLYADPSTLRPAGRSAVTATTTPVTTKTVVVNVTLTRTVDVYNTEASASAIASALSFAGFLSDKAFPHSHETEPKPSTCSAERLGAQEILIRIPTRNRASWLAAGAIDIEVYRGQEPVKVKLWAVDEGILVELNREDSYGTLNVSVITTKRPRINESFEVQFGKPPLAAVLDAGMQTLHGIAKKMITSTDEITGALVSGLSHISKNARHDVSSILDRAKGVGVTVQSCTRKLRDQMAARATFSSVFGSLAQSLGDGPRHLVERLRPSDILNERAQLSILKAQIASKLWWLKMQGKVEEHAKYELRAAELLKSRLDHIVQASTGRSQHQIEKQCYGWRYQRGCGSADRVSSKGSRWRKFVG</sequence>
<dbReference type="Proteomes" id="UP001586593">
    <property type="component" value="Unassembled WGS sequence"/>
</dbReference>
<name>A0ABR3Y4A1_9PEZI</name>
<feature type="region of interest" description="Disordered" evidence="1">
    <location>
        <begin position="71"/>
        <end position="130"/>
    </location>
</feature>
<accession>A0ABR3Y4A1</accession>
<feature type="compositionally biased region" description="Polar residues" evidence="1">
    <location>
        <begin position="8"/>
        <end position="35"/>
    </location>
</feature>